<dbReference type="PROSITE" id="PS50949">
    <property type="entry name" value="HTH_GNTR"/>
    <property type="match status" value="1"/>
</dbReference>
<keyword evidence="4" id="KW-0238">DNA-binding</keyword>
<evidence type="ECO:0000256" key="4">
    <source>
        <dbReference type="ARBA" id="ARBA00023125"/>
    </source>
</evidence>
<protein>
    <submittedName>
        <fullName evidence="7">Aminotransferase class I/II-fold pyridoxal phosphate-dependent enzyme</fullName>
    </submittedName>
</protein>
<comment type="similarity">
    <text evidence="1">In the C-terminal section; belongs to the class-I pyridoxal-phosphate-dependent aminotransferase family.</text>
</comment>
<comment type="caution">
    <text evidence="7">The sequence shown here is derived from an EMBL/GenBank/DDBJ whole genome shotgun (WGS) entry which is preliminary data.</text>
</comment>
<dbReference type="InterPro" id="IPR015421">
    <property type="entry name" value="PyrdxlP-dep_Trfase_major"/>
</dbReference>
<evidence type="ECO:0000256" key="2">
    <source>
        <dbReference type="ARBA" id="ARBA00022898"/>
    </source>
</evidence>
<keyword evidence="7" id="KW-0808">Transferase</keyword>
<gene>
    <name evidence="7" type="ORF">E9934_14505</name>
</gene>
<keyword evidence="3" id="KW-0805">Transcription regulation</keyword>
<dbReference type="CDD" id="cd00609">
    <property type="entry name" value="AAT_like"/>
    <property type="match status" value="1"/>
</dbReference>
<dbReference type="InterPro" id="IPR051446">
    <property type="entry name" value="HTH_trans_reg/aminotransferase"/>
</dbReference>
<dbReference type="InterPro" id="IPR036388">
    <property type="entry name" value="WH-like_DNA-bd_sf"/>
</dbReference>
<dbReference type="SMART" id="SM00345">
    <property type="entry name" value="HTH_GNTR"/>
    <property type="match status" value="1"/>
</dbReference>
<dbReference type="Gene3D" id="1.10.10.10">
    <property type="entry name" value="Winged helix-like DNA-binding domain superfamily/Winged helix DNA-binding domain"/>
    <property type="match status" value="1"/>
</dbReference>
<dbReference type="InterPro" id="IPR036390">
    <property type="entry name" value="WH_DNA-bd_sf"/>
</dbReference>
<reference evidence="7 8" key="1">
    <citation type="journal article" date="2009" name="Int. J. Syst. Evol. Microbiol.">
        <title>Nocardioides caeni sp. nov., isolated from wastewater.</title>
        <authorList>
            <person name="Yoon J.H."/>
            <person name="Kang S.J."/>
            <person name="Park S."/>
            <person name="Kim W."/>
            <person name="Oh T.K."/>
        </authorList>
    </citation>
    <scope>NUCLEOTIDE SEQUENCE [LARGE SCALE GENOMIC DNA]</scope>
    <source>
        <strain evidence="7 8">DSM 23134</strain>
    </source>
</reference>
<dbReference type="GO" id="GO:0030170">
    <property type="term" value="F:pyridoxal phosphate binding"/>
    <property type="evidence" value="ECO:0007669"/>
    <property type="project" value="InterPro"/>
</dbReference>
<dbReference type="SUPFAM" id="SSF46785">
    <property type="entry name" value="Winged helix' DNA-binding domain"/>
    <property type="match status" value="1"/>
</dbReference>
<proteinExistence type="inferred from homology"/>
<dbReference type="InterPro" id="IPR015424">
    <property type="entry name" value="PyrdxlP-dep_Trfase"/>
</dbReference>
<keyword evidence="5" id="KW-0804">Transcription</keyword>
<dbReference type="InterPro" id="IPR000524">
    <property type="entry name" value="Tscrpt_reg_HTH_GntR"/>
</dbReference>
<evidence type="ECO:0000259" key="6">
    <source>
        <dbReference type="PROSITE" id="PS50949"/>
    </source>
</evidence>
<dbReference type="GO" id="GO:0003700">
    <property type="term" value="F:DNA-binding transcription factor activity"/>
    <property type="evidence" value="ECO:0007669"/>
    <property type="project" value="InterPro"/>
</dbReference>
<dbReference type="SUPFAM" id="SSF53383">
    <property type="entry name" value="PLP-dependent transferases"/>
    <property type="match status" value="1"/>
</dbReference>
<sequence>MFSDLADRSPRGIAGAVSRAIRAGELVSGDRLPTVRDVAAELGVSPATVSAAWQALRRTGLVTSRGRAGTFVSGEPVRWLSPRQRDLMGSGPDHPRFDLSRGTPDPDLLPALGPALQRVSARAGTLTYQEQPVLPALRDVLVAAWPYDAPSLTVVDGATDAIARVLEQVVGYGDRVVLESPGFPPFYDLVEALGAEVVPVELDGEGIRPASLRAALARKPVAVVLQPRAHNPTGVSTTAARAEAIARVLKRAATTPWVVEDDHCAGISGAPVVTLAEWLPGHVVHVRSYSKSHGPDLRIAAMSGPPALLDPLVARRMLGPGWTSRMVQTILLDLLTSSTPLDEVGEARRQYFARQRTLVDALAAHGVTVPQPDGINLWLPVRDERAAVTHLAAAGIRVTAGSVFQAQPGGAPHVRVTAGALHPEDAPGVAAALAEAAGWERRPTVATRPPTGAAGRSS</sequence>
<dbReference type="Pfam" id="PF00155">
    <property type="entry name" value="Aminotran_1_2"/>
    <property type="match status" value="1"/>
</dbReference>
<dbReference type="PANTHER" id="PTHR46577:SF1">
    <property type="entry name" value="HTH-TYPE TRANSCRIPTIONAL REGULATORY PROTEIN GABR"/>
    <property type="match status" value="1"/>
</dbReference>
<dbReference type="PANTHER" id="PTHR46577">
    <property type="entry name" value="HTH-TYPE TRANSCRIPTIONAL REGULATORY PROTEIN GABR"/>
    <property type="match status" value="1"/>
</dbReference>
<evidence type="ECO:0000313" key="8">
    <source>
        <dbReference type="Proteomes" id="UP000307087"/>
    </source>
</evidence>
<evidence type="ECO:0000313" key="7">
    <source>
        <dbReference type="EMBL" id="THV10529.1"/>
    </source>
</evidence>
<evidence type="ECO:0000256" key="3">
    <source>
        <dbReference type="ARBA" id="ARBA00023015"/>
    </source>
</evidence>
<dbReference type="EMBL" id="STGW01000010">
    <property type="protein sequence ID" value="THV10529.1"/>
    <property type="molecule type" value="Genomic_DNA"/>
</dbReference>
<evidence type="ECO:0000256" key="1">
    <source>
        <dbReference type="ARBA" id="ARBA00005384"/>
    </source>
</evidence>
<feature type="domain" description="HTH gntR-type" evidence="6">
    <location>
        <begin position="7"/>
        <end position="75"/>
    </location>
</feature>
<name>A0A4S8N6M2_9ACTN</name>
<dbReference type="Proteomes" id="UP000307087">
    <property type="component" value="Unassembled WGS sequence"/>
</dbReference>
<dbReference type="AlphaFoldDB" id="A0A4S8N6M2"/>
<dbReference type="RefSeq" id="WP_136563607.1">
    <property type="nucleotide sequence ID" value="NZ_BAABLS010000006.1"/>
</dbReference>
<organism evidence="7 8">
    <name type="scientific">Nocardioides caeni</name>
    <dbReference type="NCBI Taxonomy" id="574700"/>
    <lineage>
        <taxon>Bacteria</taxon>
        <taxon>Bacillati</taxon>
        <taxon>Actinomycetota</taxon>
        <taxon>Actinomycetes</taxon>
        <taxon>Propionibacteriales</taxon>
        <taxon>Nocardioidaceae</taxon>
        <taxon>Nocardioides</taxon>
    </lineage>
</organism>
<dbReference type="GO" id="GO:0008483">
    <property type="term" value="F:transaminase activity"/>
    <property type="evidence" value="ECO:0007669"/>
    <property type="project" value="UniProtKB-KW"/>
</dbReference>
<dbReference type="CDD" id="cd07377">
    <property type="entry name" value="WHTH_GntR"/>
    <property type="match status" value="1"/>
</dbReference>
<keyword evidence="7" id="KW-0032">Aminotransferase</keyword>
<accession>A0A4S8N6M2</accession>
<dbReference type="GO" id="GO:0003677">
    <property type="term" value="F:DNA binding"/>
    <property type="evidence" value="ECO:0007669"/>
    <property type="project" value="UniProtKB-KW"/>
</dbReference>
<keyword evidence="8" id="KW-1185">Reference proteome</keyword>
<dbReference type="OrthoDB" id="4307011at2"/>
<dbReference type="InterPro" id="IPR004839">
    <property type="entry name" value="Aminotransferase_I/II_large"/>
</dbReference>
<keyword evidence="2" id="KW-0663">Pyridoxal phosphate</keyword>
<evidence type="ECO:0000256" key="5">
    <source>
        <dbReference type="ARBA" id="ARBA00023163"/>
    </source>
</evidence>
<dbReference type="Gene3D" id="3.40.640.10">
    <property type="entry name" value="Type I PLP-dependent aspartate aminotransferase-like (Major domain)"/>
    <property type="match status" value="1"/>
</dbReference>
<dbReference type="Pfam" id="PF00392">
    <property type="entry name" value="GntR"/>
    <property type="match status" value="1"/>
</dbReference>